<organism evidence="2 3">
    <name type="scientific">Evansella caseinilytica</name>
    <dbReference type="NCBI Taxonomy" id="1503961"/>
    <lineage>
        <taxon>Bacteria</taxon>
        <taxon>Bacillati</taxon>
        <taxon>Bacillota</taxon>
        <taxon>Bacilli</taxon>
        <taxon>Bacillales</taxon>
        <taxon>Bacillaceae</taxon>
        <taxon>Evansella</taxon>
    </lineage>
</organism>
<evidence type="ECO:0000313" key="2">
    <source>
        <dbReference type="EMBL" id="SDY30669.1"/>
    </source>
</evidence>
<dbReference type="AlphaFoldDB" id="A0A1H3ITR4"/>
<dbReference type="EMBL" id="FNPI01000001">
    <property type="protein sequence ID" value="SDY30669.1"/>
    <property type="molecule type" value="Genomic_DNA"/>
</dbReference>
<dbReference type="Gene3D" id="3.40.50.1000">
    <property type="entry name" value="HAD superfamily/HAD-like"/>
    <property type="match status" value="1"/>
</dbReference>
<dbReference type="InterPro" id="IPR051540">
    <property type="entry name" value="S-2-haloacid_dehalogenase"/>
</dbReference>
<dbReference type="STRING" id="1503961.SAMN05421736_101916"/>
<dbReference type="Proteomes" id="UP000198935">
    <property type="component" value="Unassembled WGS sequence"/>
</dbReference>
<protein>
    <submittedName>
        <fullName evidence="2">Haloacid dehalogenase superfamily, subfamily IA, variant 1 with third motif having Dx(3-4)D or Dx(3-4)E</fullName>
    </submittedName>
</protein>
<dbReference type="InterPro" id="IPR006439">
    <property type="entry name" value="HAD-SF_hydro_IA"/>
</dbReference>
<dbReference type="SUPFAM" id="SSF56784">
    <property type="entry name" value="HAD-like"/>
    <property type="match status" value="1"/>
</dbReference>
<evidence type="ECO:0000313" key="3">
    <source>
        <dbReference type="Proteomes" id="UP000198935"/>
    </source>
</evidence>
<keyword evidence="3" id="KW-1185">Reference proteome</keyword>
<dbReference type="PANTHER" id="PTHR43316">
    <property type="entry name" value="HYDROLASE, HALOACID DELAHOGENASE-RELATED"/>
    <property type="match status" value="1"/>
</dbReference>
<dbReference type="InterPro" id="IPR036412">
    <property type="entry name" value="HAD-like_sf"/>
</dbReference>
<keyword evidence="1" id="KW-0378">Hydrolase</keyword>
<dbReference type="InterPro" id="IPR023214">
    <property type="entry name" value="HAD_sf"/>
</dbReference>
<accession>A0A1H3ITR4</accession>
<dbReference type="NCBIfam" id="TIGR01549">
    <property type="entry name" value="HAD-SF-IA-v1"/>
    <property type="match status" value="1"/>
</dbReference>
<reference evidence="3" key="1">
    <citation type="submission" date="2016-10" db="EMBL/GenBank/DDBJ databases">
        <authorList>
            <person name="Varghese N."/>
            <person name="Submissions S."/>
        </authorList>
    </citation>
    <scope>NUCLEOTIDE SEQUENCE [LARGE SCALE GENOMIC DNA]</scope>
    <source>
        <strain evidence="3">SP</strain>
    </source>
</reference>
<dbReference type="PANTHER" id="PTHR43316:SF3">
    <property type="entry name" value="HALOACID DEHALOGENASE, TYPE II (AFU_ORTHOLOGUE AFUA_2G07750)-RELATED"/>
    <property type="match status" value="1"/>
</dbReference>
<name>A0A1H3ITR4_9BACI</name>
<gene>
    <name evidence="2" type="ORF">SAMN05421736_101916</name>
</gene>
<evidence type="ECO:0000256" key="1">
    <source>
        <dbReference type="ARBA" id="ARBA00022801"/>
    </source>
</evidence>
<dbReference type="SFLD" id="SFLDS00003">
    <property type="entry name" value="Haloacid_Dehalogenase"/>
    <property type="match status" value="1"/>
</dbReference>
<sequence length="241" mass="27674">MVKVILFDLDGTLLPMDTDAFINTYLSKLAPSVAEIVDPDRFVKALLTGTEAMIRSKDREKTNEQVFEEAFLPLIELKKEAIWPALDHFYDNVFPTFSYLSKPSPLSRKIVEEAGNQGYRLAVATNPLFPRTAIHHRLQWADVADIPFDLVTVYEESTYTKPHAEYYMEICSRLDVRPEDCIMVGNDIQEDMVASEIGMKTFLVEGYVIDRGEPHYRIDDRGTLEALFRKLQRKEGIFAEK</sequence>
<dbReference type="Pfam" id="PF00702">
    <property type="entry name" value="Hydrolase"/>
    <property type="match status" value="1"/>
</dbReference>
<dbReference type="SFLD" id="SFLDG01129">
    <property type="entry name" value="C1.5:_HAD__Beta-PGM__Phosphata"/>
    <property type="match status" value="1"/>
</dbReference>
<dbReference type="PRINTS" id="PR00413">
    <property type="entry name" value="HADHALOGNASE"/>
</dbReference>
<proteinExistence type="predicted"/>
<dbReference type="GO" id="GO:0016787">
    <property type="term" value="F:hydrolase activity"/>
    <property type="evidence" value="ECO:0007669"/>
    <property type="project" value="UniProtKB-KW"/>
</dbReference>